<sequence length="536" mass="59391">MAASDQLPERDTYNARSAPHPEPPAFADTAPHGQLPTSMQNHAPATPYFYTQSATPSHSFHTPVSQDYGQNFQYRTFVGPDVPFQWYTESVGMNQSAWQAQGPECTTTPFDFSAPIAPAAAGVSDTYSYRTTAEQLRGNRPGTFDRMAFAQVPGELDQNPAAPGQHIGHPLAAGPSQYDAWPSQPMWPSTPSTPQNHMDTSVPGSSHTRPGTSGRRKTRQPVARPAPLVTPSPLRSKRSQASQDSMVRRVAPKSRLRGAKNMSKLVTHLGSADAHALIDAKKSIAIAADKRYVDQFQSKQEALDHLSRITGNLQYHQLSAQVQIKTGDIDSQSRRAIRQYFLDAIREAPDRNELPHYFADEHEKQNYVRKNHEQYQQCLQKLENLTDSSACVFLLLQVLIDVYDEDKGIPKSDLDSGLRTSRGNHKLEIDITFYQKVALIGDILKKYKWVGKDVLNNNNILLIVVATETFLRTKLNNCDSNATRQDWKDEEMESKGVTKPKLKAKTVRPSGSHNPNATLPVSQDGPASGLSTIPSV</sequence>
<dbReference type="AlphaFoldDB" id="A0A2G5HAC6"/>
<gene>
    <name evidence="2" type="ORF">CB0940_07126</name>
    <name evidence="3" type="ORF">RHO25_007688</name>
</gene>
<dbReference type="Proteomes" id="UP000230605">
    <property type="component" value="Chromosome 5"/>
</dbReference>
<dbReference type="OrthoDB" id="3645144at2759"/>
<dbReference type="EMBL" id="LKMD01000108">
    <property type="protein sequence ID" value="PIA89471.1"/>
    <property type="molecule type" value="Genomic_DNA"/>
</dbReference>
<accession>A0A2G5HAC6</accession>
<evidence type="ECO:0000313" key="2">
    <source>
        <dbReference type="EMBL" id="PIA89471.1"/>
    </source>
</evidence>
<protein>
    <submittedName>
        <fullName evidence="2">Uncharacterized protein</fullName>
    </submittedName>
</protein>
<feature type="compositionally biased region" description="Polar residues" evidence="1">
    <location>
        <begin position="186"/>
        <end position="211"/>
    </location>
</feature>
<dbReference type="EMBL" id="CP134188">
    <property type="protein sequence ID" value="WPB03051.1"/>
    <property type="molecule type" value="Genomic_DNA"/>
</dbReference>
<dbReference type="Proteomes" id="UP001302367">
    <property type="component" value="Chromosome 5"/>
</dbReference>
<feature type="region of interest" description="Disordered" evidence="1">
    <location>
        <begin position="155"/>
        <end position="250"/>
    </location>
</feature>
<feature type="region of interest" description="Disordered" evidence="1">
    <location>
        <begin position="1"/>
        <end position="35"/>
    </location>
</feature>
<organism evidence="2 4">
    <name type="scientific">Cercospora beticola</name>
    <name type="common">Sugarbeet leaf spot fungus</name>
    <dbReference type="NCBI Taxonomy" id="122368"/>
    <lineage>
        <taxon>Eukaryota</taxon>
        <taxon>Fungi</taxon>
        <taxon>Dikarya</taxon>
        <taxon>Ascomycota</taxon>
        <taxon>Pezizomycotina</taxon>
        <taxon>Dothideomycetes</taxon>
        <taxon>Dothideomycetidae</taxon>
        <taxon>Mycosphaerellales</taxon>
        <taxon>Mycosphaerellaceae</taxon>
        <taxon>Cercospora</taxon>
    </lineage>
</organism>
<evidence type="ECO:0000256" key="1">
    <source>
        <dbReference type="SAM" id="MobiDB-lite"/>
    </source>
</evidence>
<evidence type="ECO:0000313" key="5">
    <source>
        <dbReference type="Proteomes" id="UP001302367"/>
    </source>
</evidence>
<feature type="compositionally biased region" description="Polar residues" evidence="1">
    <location>
        <begin position="509"/>
        <end position="521"/>
    </location>
</feature>
<proteinExistence type="predicted"/>
<keyword evidence="5" id="KW-1185">Reference proteome</keyword>
<evidence type="ECO:0000313" key="4">
    <source>
        <dbReference type="Proteomes" id="UP000230605"/>
    </source>
</evidence>
<name>A0A2G5HAC6_CERBT</name>
<evidence type="ECO:0000313" key="3">
    <source>
        <dbReference type="EMBL" id="WPB03051.1"/>
    </source>
</evidence>
<reference evidence="2 4" key="1">
    <citation type="submission" date="2015-10" db="EMBL/GenBank/DDBJ databases">
        <title>The cercosporin biosynthetic gene cluster was horizontally transferred to several fungal lineages and shown to be expanded in Cercospora beticola based on microsynteny with recipient genomes.</title>
        <authorList>
            <person name="De Jonge R."/>
            <person name="Ebert M.K."/>
            <person name="Suttle J.C."/>
            <person name="Jurick Ii W.M."/>
            <person name="Secor G.A."/>
            <person name="Thomma B.P."/>
            <person name="Van De Peer Y."/>
            <person name="Bolton M.D."/>
        </authorList>
    </citation>
    <scope>NUCLEOTIDE SEQUENCE [LARGE SCALE GENOMIC DNA]</scope>
    <source>
        <strain evidence="2 4">09-40</strain>
    </source>
</reference>
<feature type="region of interest" description="Disordered" evidence="1">
    <location>
        <begin position="486"/>
        <end position="536"/>
    </location>
</feature>
<reference evidence="3 5" key="2">
    <citation type="submission" date="2023-09" db="EMBL/GenBank/DDBJ databases">
        <title>Complete-Gapless Cercospora beticola genome.</title>
        <authorList>
            <person name="Wyatt N.A."/>
            <person name="Spanner R.E."/>
            <person name="Bolton M.D."/>
        </authorList>
    </citation>
    <scope>NUCLEOTIDE SEQUENCE [LARGE SCALE GENOMIC DNA]</scope>
    <source>
        <strain evidence="3">Cb09-40</strain>
    </source>
</reference>